<dbReference type="OrthoDB" id="5115829at2"/>
<organism evidence="2 3">
    <name type="scientific">Labedella endophytica</name>
    <dbReference type="NCBI Taxonomy" id="1523160"/>
    <lineage>
        <taxon>Bacteria</taxon>
        <taxon>Bacillati</taxon>
        <taxon>Actinomycetota</taxon>
        <taxon>Actinomycetes</taxon>
        <taxon>Micrococcales</taxon>
        <taxon>Microbacteriaceae</taxon>
        <taxon>Labedella</taxon>
    </lineage>
</organism>
<proteinExistence type="predicted"/>
<dbReference type="AlphaFoldDB" id="A0A433JSV6"/>
<feature type="transmembrane region" description="Helical" evidence="1">
    <location>
        <begin position="43"/>
        <end position="65"/>
    </location>
</feature>
<dbReference type="RefSeq" id="WP_127048902.1">
    <property type="nucleotide sequence ID" value="NZ_RZGZ01000002.1"/>
</dbReference>
<keyword evidence="1" id="KW-1133">Transmembrane helix</keyword>
<evidence type="ECO:0000256" key="1">
    <source>
        <dbReference type="SAM" id="Phobius"/>
    </source>
</evidence>
<protein>
    <recommendedName>
        <fullName evidence="4">PH domain-containing protein</fullName>
    </recommendedName>
</protein>
<feature type="transmembrane region" description="Helical" evidence="1">
    <location>
        <begin position="12"/>
        <end position="31"/>
    </location>
</feature>
<accession>A0A433JSV6</accession>
<keyword evidence="3" id="KW-1185">Reference proteome</keyword>
<sequence>MIVRFGRPMPWRGIIMGLIFGVGMTLVGSVFSLLSSHPENTPLMLMFLIIPAVTTPVLIVFNQYAEFDERTGLIRINGAAPVPLTHIVWARAMTNQWSFSILELGTGPRRSERFMVSNGPFGSPRSEREWIRHLLPYTGLPRDGAPPQVLPVRRHWSESLEKAIAFAHERLR</sequence>
<keyword evidence="1" id="KW-0472">Membrane</keyword>
<comment type="caution">
    <text evidence="2">The sequence shown here is derived from an EMBL/GenBank/DDBJ whole genome shotgun (WGS) entry which is preliminary data.</text>
</comment>
<reference evidence="2 3" key="1">
    <citation type="submission" date="2018-12" db="EMBL/GenBank/DDBJ databases">
        <authorList>
            <person name="Li F."/>
        </authorList>
    </citation>
    <scope>NUCLEOTIDE SEQUENCE [LARGE SCALE GENOMIC DNA]</scope>
    <source>
        <strain evidence="2 3">EGI 6500705</strain>
    </source>
</reference>
<gene>
    <name evidence="2" type="ORF">ELQ94_07860</name>
</gene>
<dbReference type="EMBL" id="RZGZ01000002">
    <property type="protein sequence ID" value="RUR01406.1"/>
    <property type="molecule type" value="Genomic_DNA"/>
</dbReference>
<evidence type="ECO:0000313" key="2">
    <source>
        <dbReference type="EMBL" id="RUR01406.1"/>
    </source>
</evidence>
<keyword evidence="1" id="KW-0812">Transmembrane</keyword>
<evidence type="ECO:0000313" key="3">
    <source>
        <dbReference type="Proteomes" id="UP000274909"/>
    </source>
</evidence>
<dbReference type="Proteomes" id="UP000274909">
    <property type="component" value="Unassembled WGS sequence"/>
</dbReference>
<evidence type="ECO:0008006" key="4">
    <source>
        <dbReference type="Google" id="ProtNLM"/>
    </source>
</evidence>
<name>A0A433JSV6_9MICO</name>